<protein>
    <recommendedName>
        <fullName evidence="5">Transmembrane protein</fullName>
    </recommendedName>
</protein>
<evidence type="ECO:0000256" key="2">
    <source>
        <dbReference type="SAM" id="Phobius"/>
    </source>
</evidence>
<feature type="compositionally biased region" description="Low complexity" evidence="1">
    <location>
        <begin position="120"/>
        <end position="142"/>
    </location>
</feature>
<accession>A0AAD6XPL6</accession>
<keyword evidence="2" id="KW-1133">Transmembrane helix</keyword>
<evidence type="ECO:0000313" key="3">
    <source>
        <dbReference type="EMBL" id="KAJ7084349.1"/>
    </source>
</evidence>
<gene>
    <name evidence="3" type="ORF">B0H15DRAFT_391627</name>
</gene>
<feature type="transmembrane region" description="Helical" evidence="2">
    <location>
        <begin position="153"/>
        <end position="174"/>
    </location>
</feature>
<keyword evidence="2" id="KW-0472">Membrane</keyword>
<organism evidence="3 4">
    <name type="scientific">Mycena belliarum</name>
    <dbReference type="NCBI Taxonomy" id="1033014"/>
    <lineage>
        <taxon>Eukaryota</taxon>
        <taxon>Fungi</taxon>
        <taxon>Dikarya</taxon>
        <taxon>Basidiomycota</taxon>
        <taxon>Agaricomycotina</taxon>
        <taxon>Agaricomycetes</taxon>
        <taxon>Agaricomycetidae</taxon>
        <taxon>Agaricales</taxon>
        <taxon>Marasmiineae</taxon>
        <taxon>Mycenaceae</taxon>
        <taxon>Mycena</taxon>
    </lineage>
</organism>
<feature type="region of interest" description="Disordered" evidence="1">
    <location>
        <begin position="256"/>
        <end position="309"/>
    </location>
</feature>
<comment type="caution">
    <text evidence="3">The sequence shown here is derived from an EMBL/GenBank/DDBJ whole genome shotgun (WGS) entry which is preliminary data.</text>
</comment>
<evidence type="ECO:0000313" key="4">
    <source>
        <dbReference type="Proteomes" id="UP001222325"/>
    </source>
</evidence>
<dbReference type="Proteomes" id="UP001222325">
    <property type="component" value="Unassembled WGS sequence"/>
</dbReference>
<evidence type="ECO:0008006" key="5">
    <source>
        <dbReference type="Google" id="ProtNLM"/>
    </source>
</evidence>
<feature type="compositionally biased region" description="Low complexity" evidence="1">
    <location>
        <begin position="286"/>
        <end position="309"/>
    </location>
</feature>
<feature type="region of interest" description="Disordered" evidence="1">
    <location>
        <begin position="119"/>
        <end position="142"/>
    </location>
</feature>
<reference evidence="3" key="1">
    <citation type="submission" date="2023-03" db="EMBL/GenBank/DDBJ databases">
        <title>Massive genome expansion in bonnet fungi (Mycena s.s.) driven by repeated elements and novel gene families across ecological guilds.</title>
        <authorList>
            <consortium name="Lawrence Berkeley National Laboratory"/>
            <person name="Harder C.B."/>
            <person name="Miyauchi S."/>
            <person name="Viragh M."/>
            <person name="Kuo A."/>
            <person name="Thoen E."/>
            <person name="Andreopoulos B."/>
            <person name="Lu D."/>
            <person name="Skrede I."/>
            <person name="Drula E."/>
            <person name="Henrissat B."/>
            <person name="Morin E."/>
            <person name="Kohler A."/>
            <person name="Barry K."/>
            <person name="LaButti K."/>
            <person name="Morin E."/>
            <person name="Salamov A."/>
            <person name="Lipzen A."/>
            <person name="Mereny Z."/>
            <person name="Hegedus B."/>
            <person name="Baldrian P."/>
            <person name="Stursova M."/>
            <person name="Weitz H."/>
            <person name="Taylor A."/>
            <person name="Grigoriev I.V."/>
            <person name="Nagy L.G."/>
            <person name="Martin F."/>
            <person name="Kauserud H."/>
        </authorList>
    </citation>
    <scope>NUCLEOTIDE SEQUENCE</scope>
    <source>
        <strain evidence="3">CBHHK173m</strain>
    </source>
</reference>
<keyword evidence="4" id="KW-1185">Reference proteome</keyword>
<name>A0AAD6XPL6_9AGAR</name>
<feature type="compositionally biased region" description="Pro residues" evidence="1">
    <location>
        <begin position="45"/>
        <end position="57"/>
    </location>
</feature>
<dbReference type="AlphaFoldDB" id="A0AAD6XPL6"/>
<feature type="region of interest" description="Disordered" evidence="1">
    <location>
        <begin position="38"/>
        <end position="57"/>
    </location>
</feature>
<evidence type="ECO:0000256" key="1">
    <source>
        <dbReference type="SAM" id="MobiDB-lite"/>
    </source>
</evidence>
<sequence>MVLTPVFCSRKTTMHRRAVSQAASVSRASVPLISAAPSDAQTPASVPPPPTTAQPPPAPVTIVVTSILPPAPASTPTTTSATAVYTTITHVLTTIPTSSPMPILTAPRETTSGSIVQAVTTSTPSRSSTARASASSLGSAGPHKPKNNLIGKYIGYAIGAVFFLTLISSFFSAWRKHRKYVRRRPRGSTFVGTRLSSGQSSPQKRSMSQALMPRSASNRSFDAYALFTTSPTSPAPVYPSHSQLLIRSRELSVSPTMVRPLPPTPSPNYTIRSEDATFYPVDPREYSQYSPFGASSSGSSTQTSRDAMK</sequence>
<dbReference type="EMBL" id="JARJCN010000038">
    <property type="protein sequence ID" value="KAJ7084349.1"/>
    <property type="molecule type" value="Genomic_DNA"/>
</dbReference>
<proteinExistence type="predicted"/>
<keyword evidence="2" id="KW-0812">Transmembrane</keyword>